<accession>A0A9P6B9V5</accession>
<evidence type="ECO:0000313" key="1">
    <source>
        <dbReference type="EMBL" id="KAF9520271.1"/>
    </source>
</evidence>
<reference evidence="1" key="1">
    <citation type="journal article" date="2020" name="Nat. Commun.">
        <title>Large-scale genome sequencing of mycorrhizal fungi provides insights into the early evolution of symbiotic traits.</title>
        <authorList>
            <person name="Miyauchi S."/>
            <person name="Kiss E."/>
            <person name="Kuo A."/>
            <person name="Drula E."/>
            <person name="Kohler A."/>
            <person name="Sanchez-Garcia M."/>
            <person name="Morin E."/>
            <person name="Andreopoulos B."/>
            <person name="Barry K.W."/>
            <person name="Bonito G."/>
            <person name="Buee M."/>
            <person name="Carver A."/>
            <person name="Chen C."/>
            <person name="Cichocki N."/>
            <person name="Clum A."/>
            <person name="Culley D."/>
            <person name="Crous P.W."/>
            <person name="Fauchery L."/>
            <person name="Girlanda M."/>
            <person name="Hayes R.D."/>
            <person name="Keri Z."/>
            <person name="LaButti K."/>
            <person name="Lipzen A."/>
            <person name="Lombard V."/>
            <person name="Magnuson J."/>
            <person name="Maillard F."/>
            <person name="Murat C."/>
            <person name="Nolan M."/>
            <person name="Ohm R.A."/>
            <person name="Pangilinan J."/>
            <person name="Pereira M.F."/>
            <person name="Perotto S."/>
            <person name="Peter M."/>
            <person name="Pfister S."/>
            <person name="Riley R."/>
            <person name="Sitrit Y."/>
            <person name="Stielow J.B."/>
            <person name="Szollosi G."/>
            <person name="Zifcakova L."/>
            <person name="Stursova M."/>
            <person name="Spatafora J.W."/>
            <person name="Tedersoo L."/>
            <person name="Vaario L.M."/>
            <person name="Yamada A."/>
            <person name="Yan M."/>
            <person name="Wang P."/>
            <person name="Xu J."/>
            <person name="Bruns T."/>
            <person name="Baldrian P."/>
            <person name="Vilgalys R."/>
            <person name="Dunand C."/>
            <person name="Henrissat B."/>
            <person name="Grigoriev I.V."/>
            <person name="Hibbett D."/>
            <person name="Nagy L.G."/>
            <person name="Martin F.M."/>
        </authorList>
    </citation>
    <scope>NUCLEOTIDE SEQUENCE</scope>
    <source>
        <strain evidence="1">UP504</strain>
    </source>
</reference>
<protein>
    <submittedName>
        <fullName evidence="1">Uncharacterized protein</fullName>
    </submittedName>
</protein>
<sequence>MVCGLEQSAKYSASTWENFLLMGLLSHSIDAISCAKLRILLLDNDWRAIPMSKTHAFYGLAVKRLALLRERPRMDKFGAGGPISKERDLASYQEFLYKGSLGCKLVKENCRSDMNSLHRKRSAPLHYFSISPNLTSHGRNYATCPDLVVRRASSRKIWETDRSGTASRVRTNLDTESI</sequence>
<proteinExistence type="predicted"/>
<comment type="caution">
    <text evidence="1">The sequence shown here is derived from an EMBL/GenBank/DDBJ whole genome shotgun (WGS) entry which is preliminary data.</text>
</comment>
<evidence type="ECO:0000313" key="2">
    <source>
        <dbReference type="Proteomes" id="UP000886523"/>
    </source>
</evidence>
<dbReference type="EMBL" id="MU128912">
    <property type="protein sequence ID" value="KAF9520271.1"/>
    <property type="molecule type" value="Genomic_DNA"/>
</dbReference>
<dbReference type="Proteomes" id="UP000886523">
    <property type="component" value="Unassembled WGS sequence"/>
</dbReference>
<dbReference type="AlphaFoldDB" id="A0A9P6B9V5"/>
<name>A0A9P6B9V5_9AGAM</name>
<organism evidence="1 2">
    <name type="scientific">Hydnum rufescens UP504</name>
    <dbReference type="NCBI Taxonomy" id="1448309"/>
    <lineage>
        <taxon>Eukaryota</taxon>
        <taxon>Fungi</taxon>
        <taxon>Dikarya</taxon>
        <taxon>Basidiomycota</taxon>
        <taxon>Agaricomycotina</taxon>
        <taxon>Agaricomycetes</taxon>
        <taxon>Cantharellales</taxon>
        <taxon>Hydnaceae</taxon>
        <taxon>Hydnum</taxon>
    </lineage>
</organism>
<gene>
    <name evidence="1" type="ORF">BS47DRAFT_748722</name>
</gene>
<keyword evidence="2" id="KW-1185">Reference proteome</keyword>